<reference evidence="3" key="1">
    <citation type="submission" date="2016-10" db="EMBL/GenBank/DDBJ databases">
        <authorList>
            <person name="Varghese N."/>
            <person name="Submissions S."/>
        </authorList>
    </citation>
    <scope>NUCLEOTIDE SEQUENCE [LARGE SCALE GENOMIC DNA]</scope>
    <source>
        <strain evidence="3">CGMCC 1.10121</strain>
    </source>
</reference>
<feature type="compositionally biased region" description="Polar residues" evidence="1">
    <location>
        <begin position="75"/>
        <end position="86"/>
    </location>
</feature>
<feature type="region of interest" description="Disordered" evidence="1">
    <location>
        <begin position="1"/>
        <end position="50"/>
    </location>
</feature>
<dbReference type="EMBL" id="FODV01000001">
    <property type="protein sequence ID" value="SEO29082.1"/>
    <property type="molecule type" value="Genomic_DNA"/>
</dbReference>
<gene>
    <name evidence="2" type="ORF">SAMN04487948_101559</name>
</gene>
<dbReference type="AlphaFoldDB" id="A0A1H8NHQ6"/>
<protein>
    <submittedName>
        <fullName evidence="2">Uncharacterized protein</fullName>
    </submittedName>
</protein>
<dbReference type="RefSeq" id="WP_089820913.1">
    <property type="nucleotide sequence ID" value="NZ_FODV01000001.1"/>
</dbReference>
<dbReference type="OrthoDB" id="253349at2157"/>
<evidence type="ECO:0000313" key="2">
    <source>
        <dbReference type="EMBL" id="SEO29082.1"/>
    </source>
</evidence>
<evidence type="ECO:0000313" key="3">
    <source>
        <dbReference type="Proteomes" id="UP000199126"/>
    </source>
</evidence>
<evidence type="ECO:0000256" key="1">
    <source>
        <dbReference type="SAM" id="MobiDB-lite"/>
    </source>
</evidence>
<name>A0A1H8NHQ6_9EURY</name>
<feature type="region of interest" description="Disordered" evidence="1">
    <location>
        <begin position="63"/>
        <end position="86"/>
    </location>
</feature>
<keyword evidence="3" id="KW-1185">Reference proteome</keyword>
<feature type="compositionally biased region" description="Low complexity" evidence="1">
    <location>
        <begin position="1"/>
        <end position="16"/>
    </location>
</feature>
<dbReference type="Proteomes" id="UP000199126">
    <property type="component" value="Unassembled WGS sequence"/>
</dbReference>
<proteinExistence type="predicted"/>
<accession>A0A1H8NHQ6</accession>
<organism evidence="2 3">
    <name type="scientific">Halogranum amylolyticum</name>
    <dbReference type="NCBI Taxonomy" id="660520"/>
    <lineage>
        <taxon>Archaea</taxon>
        <taxon>Methanobacteriati</taxon>
        <taxon>Methanobacteriota</taxon>
        <taxon>Stenosarchaea group</taxon>
        <taxon>Halobacteria</taxon>
        <taxon>Halobacteriales</taxon>
        <taxon>Haloferacaceae</taxon>
    </lineage>
</organism>
<sequence>MSTHTHPTTATRQTDTIDAEPTYQPTIDRRTDDRTVPTAPADGDRDDSWVARCQSQFDATRTDRLGNLVDAENQAMPTGTTESRDP</sequence>